<feature type="repeat" description="PPR" evidence="2">
    <location>
        <begin position="500"/>
        <end position="534"/>
    </location>
</feature>
<gene>
    <name evidence="3" type="ORF">SI8410_14018274</name>
</gene>
<dbReference type="Pfam" id="PF01535">
    <property type="entry name" value="PPR"/>
    <property type="match status" value="9"/>
</dbReference>
<dbReference type="PANTHER" id="PTHR47926">
    <property type="entry name" value="PENTATRICOPEPTIDE REPEAT-CONTAINING PROTEIN"/>
    <property type="match status" value="1"/>
</dbReference>
<dbReference type="GO" id="GO:0009451">
    <property type="term" value="P:RNA modification"/>
    <property type="evidence" value="ECO:0007669"/>
    <property type="project" value="InterPro"/>
</dbReference>
<keyword evidence="1" id="KW-0677">Repeat</keyword>
<dbReference type="EMBL" id="LR746277">
    <property type="protein sequence ID" value="CAA7407596.1"/>
    <property type="molecule type" value="Genomic_DNA"/>
</dbReference>
<dbReference type="OrthoDB" id="1913111at2759"/>
<name>A0A7I8LD81_SPIIN</name>
<dbReference type="GO" id="GO:0003723">
    <property type="term" value="F:RNA binding"/>
    <property type="evidence" value="ECO:0007669"/>
    <property type="project" value="InterPro"/>
</dbReference>
<dbReference type="Pfam" id="PF13041">
    <property type="entry name" value="PPR_2"/>
    <property type="match status" value="1"/>
</dbReference>
<dbReference type="FunFam" id="1.25.40.10:FF:000158">
    <property type="entry name" value="pentatricopeptide repeat-containing protein At2g33680"/>
    <property type="match status" value="1"/>
</dbReference>
<feature type="repeat" description="PPR" evidence="2">
    <location>
        <begin position="156"/>
        <end position="190"/>
    </location>
</feature>
<dbReference type="Proteomes" id="UP000663760">
    <property type="component" value="Chromosome 14"/>
</dbReference>
<feature type="repeat" description="PPR" evidence="2">
    <location>
        <begin position="56"/>
        <end position="90"/>
    </location>
</feature>
<sequence length="727" mass="77283">MLHSLAGKNVHLAISAATAAAASEPSSAYNRLISEYGSAGRIAEAREVFDKMPRRNVVSYNSMIATYGRSGEMGECFRLLSEMMLAGLRPTEFTVGGILAAPPVGLRHAQQLHSLILKTGLLHSGPFSGTALIGVLGRHGSIGGAAEVFREMGHRSTATWNSMMAELSRRGLAEEALRLFRELLRTEMELSESSLMVALSATAGGERLHSLALKSGMDSHLPVANSLLKAYCSGGGGGVRAAERMLWFMAERDAASWNTMIAELSRSGEPVGALRHFSMMGSCDGLLPNGRTLASALSACAELAAPPAGESVHGKAVKLGLQEDDFVASSLVNLYAKFDRLEDACSVFGETPAREQKPTAAWNALLGGFSRRSCGGATALLREMLRRASPPNEFSFSSALRWSSLPELRQLHSLAVKMGFQGHGRVASAAAAAYVDEDAAFDVAGHFMGSSSSSSSSSPVQVPVAVANAVGGILNRRRHFRETVELLSSSSSFFLAEEPDVVTCNILLAAYARGGDHGGALRLFRRMHAAWGAPDDSTAVSLLSVCKSLSSLLLGALLHGLMIKASFQSFDVFAHNALLDMYGKCGSMEGCRRVFEEMSEKNLVSWTAMVAALGLHGAAAAALAAFRRMEEDGFCPDGVAFLAALSACRHGGLPEEGLWLLRRMENCYGVPPAAEHYACVVELLCRSGRVEDAELLISSMPFAPGAAVWRVFLRGCRDLAGTRVAEG</sequence>
<evidence type="ECO:0000256" key="2">
    <source>
        <dbReference type="PROSITE-ProRule" id="PRU00708"/>
    </source>
</evidence>
<dbReference type="PROSITE" id="PS51375">
    <property type="entry name" value="PPR"/>
    <property type="match status" value="5"/>
</dbReference>
<dbReference type="InterPro" id="IPR002885">
    <property type="entry name" value="PPR_rpt"/>
</dbReference>
<dbReference type="InterPro" id="IPR046960">
    <property type="entry name" value="PPR_At4g14850-like_plant"/>
</dbReference>
<dbReference type="InterPro" id="IPR011990">
    <property type="entry name" value="TPR-like_helical_dom_sf"/>
</dbReference>
<dbReference type="AlphaFoldDB" id="A0A7I8LD81"/>
<proteinExistence type="predicted"/>
<protein>
    <submittedName>
        <fullName evidence="3">Uncharacterized protein</fullName>
    </submittedName>
</protein>
<dbReference type="NCBIfam" id="TIGR00756">
    <property type="entry name" value="PPR"/>
    <property type="match status" value="6"/>
</dbReference>
<accession>A0A7I8LD81</accession>
<dbReference type="GO" id="GO:0099402">
    <property type="term" value="P:plant organ development"/>
    <property type="evidence" value="ECO:0007669"/>
    <property type="project" value="UniProtKB-ARBA"/>
</dbReference>
<feature type="repeat" description="PPR" evidence="2">
    <location>
        <begin position="571"/>
        <end position="605"/>
    </location>
</feature>
<evidence type="ECO:0000256" key="1">
    <source>
        <dbReference type="ARBA" id="ARBA00022737"/>
    </source>
</evidence>
<reference evidence="3" key="1">
    <citation type="submission" date="2020-02" db="EMBL/GenBank/DDBJ databases">
        <authorList>
            <person name="Scholz U."/>
            <person name="Mascher M."/>
            <person name="Fiebig A."/>
        </authorList>
    </citation>
    <scope>NUCLEOTIDE SEQUENCE</scope>
</reference>
<keyword evidence="4" id="KW-1185">Reference proteome</keyword>
<organism evidence="3 4">
    <name type="scientific">Spirodela intermedia</name>
    <name type="common">Intermediate duckweed</name>
    <dbReference type="NCBI Taxonomy" id="51605"/>
    <lineage>
        <taxon>Eukaryota</taxon>
        <taxon>Viridiplantae</taxon>
        <taxon>Streptophyta</taxon>
        <taxon>Embryophyta</taxon>
        <taxon>Tracheophyta</taxon>
        <taxon>Spermatophyta</taxon>
        <taxon>Magnoliopsida</taxon>
        <taxon>Liliopsida</taxon>
        <taxon>Araceae</taxon>
        <taxon>Lemnoideae</taxon>
        <taxon>Spirodela</taxon>
    </lineage>
</organism>
<evidence type="ECO:0000313" key="3">
    <source>
        <dbReference type="EMBL" id="CAA7407596.1"/>
    </source>
</evidence>
<dbReference type="PANTHER" id="PTHR47926:SF423">
    <property type="entry name" value="REPEAT-CONTAINING PROTEIN, PUTATIVE-RELATED"/>
    <property type="match status" value="1"/>
</dbReference>
<dbReference type="Gene3D" id="1.25.40.10">
    <property type="entry name" value="Tetratricopeptide repeat domain"/>
    <property type="match status" value="7"/>
</dbReference>
<feature type="repeat" description="PPR" evidence="2">
    <location>
        <begin position="25"/>
        <end position="55"/>
    </location>
</feature>
<evidence type="ECO:0000313" key="4">
    <source>
        <dbReference type="Proteomes" id="UP000663760"/>
    </source>
</evidence>